<evidence type="ECO:0000256" key="1">
    <source>
        <dbReference type="SAM" id="MobiDB-lite"/>
    </source>
</evidence>
<protein>
    <submittedName>
        <fullName evidence="2">Uncharacterized protein</fullName>
    </submittedName>
</protein>
<dbReference type="AlphaFoldDB" id="A0A194VQH1"/>
<name>A0A194VQH1_CYTMA</name>
<keyword evidence="3" id="KW-1185">Reference proteome</keyword>
<organism evidence="2 3">
    <name type="scientific">Cytospora mali</name>
    <name type="common">Apple Valsa canker fungus</name>
    <name type="synonym">Valsa mali</name>
    <dbReference type="NCBI Taxonomy" id="578113"/>
    <lineage>
        <taxon>Eukaryota</taxon>
        <taxon>Fungi</taxon>
        <taxon>Dikarya</taxon>
        <taxon>Ascomycota</taxon>
        <taxon>Pezizomycotina</taxon>
        <taxon>Sordariomycetes</taxon>
        <taxon>Sordariomycetidae</taxon>
        <taxon>Diaporthales</taxon>
        <taxon>Cytosporaceae</taxon>
        <taxon>Cytospora</taxon>
    </lineage>
</organism>
<proteinExistence type="predicted"/>
<accession>A0A194VQH1</accession>
<dbReference type="Proteomes" id="UP000078559">
    <property type="component" value="Chromosome 2"/>
</dbReference>
<feature type="compositionally biased region" description="Basic and acidic residues" evidence="1">
    <location>
        <begin position="133"/>
        <end position="155"/>
    </location>
</feature>
<evidence type="ECO:0000313" key="3">
    <source>
        <dbReference type="Proteomes" id="UP000078559"/>
    </source>
</evidence>
<dbReference type="EMBL" id="CM003099">
    <property type="protein sequence ID" value="KUI66431.1"/>
    <property type="molecule type" value="Genomic_DNA"/>
</dbReference>
<reference evidence="2" key="1">
    <citation type="submission" date="2014-12" db="EMBL/GenBank/DDBJ databases">
        <title>Genome Sequence of Valsa Canker Pathogens Uncovers a Specific Adaption of Colonization on Woody Bark.</title>
        <authorList>
            <person name="Yin Z."/>
            <person name="Liu H."/>
            <person name="Gao X."/>
            <person name="Li Z."/>
            <person name="Song N."/>
            <person name="Ke X."/>
            <person name="Dai Q."/>
            <person name="Wu Y."/>
            <person name="Sun Y."/>
            <person name="Xu J.-R."/>
            <person name="Kang Z.K."/>
            <person name="Wang L."/>
            <person name="Huang L."/>
        </authorList>
    </citation>
    <scope>NUCLEOTIDE SEQUENCE [LARGE SCALE GENOMIC DNA]</scope>
    <source>
        <strain evidence="2">03-8</strain>
    </source>
</reference>
<feature type="region of interest" description="Disordered" evidence="1">
    <location>
        <begin position="126"/>
        <end position="155"/>
    </location>
</feature>
<sequence length="155" mass="16357">MTSPAPASTKLLAVAGCRDAGRSWGGNFGLAADCGPEDAAGVGHVPGQAIVVAAAGDIHPHLAVDAGQDIDPGAEDHRTVVGVEVVVGCIRTGWEPDNRVYHRVGVLEGDGPLYLLFQHDHHAQADPDMEDTVDSHQQRGEQVVERVEEDRSCKP</sequence>
<evidence type="ECO:0000313" key="2">
    <source>
        <dbReference type="EMBL" id="KUI66431.1"/>
    </source>
</evidence>
<gene>
    <name evidence="2" type="ORF">VM1G_11362</name>
</gene>